<name>A0A3E2NRF0_9SPHI</name>
<keyword evidence="4" id="KW-0676">Redox-active center</keyword>
<dbReference type="GO" id="GO:0017004">
    <property type="term" value="P:cytochrome complex assembly"/>
    <property type="evidence" value="ECO:0007669"/>
    <property type="project" value="UniProtKB-KW"/>
</dbReference>
<comment type="caution">
    <text evidence="7">The sequence shown here is derived from an EMBL/GenBank/DDBJ whole genome shotgun (WGS) entry which is preliminary data.</text>
</comment>
<reference evidence="7 8" key="1">
    <citation type="submission" date="2018-08" db="EMBL/GenBank/DDBJ databases">
        <title>Mucilaginibacter terrae sp. nov., isolated from manganese diggings.</title>
        <authorList>
            <person name="Huang Y."/>
            <person name="Zhou Z."/>
        </authorList>
    </citation>
    <scope>NUCLEOTIDE SEQUENCE [LARGE SCALE GENOMIC DNA]</scope>
    <source>
        <strain evidence="7 8">ZH6</strain>
    </source>
</reference>
<evidence type="ECO:0000256" key="2">
    <source>
        <dbReference type="ARBA" id="ARBA00022748"/>
    </source>
</evidence>
<evidence type="ECO:0000256" key="4">
    <source>
        <dbReference type="ARBA" id="ARBA00023284"/>
    </source>
</evidence>
<evidence type="ECO:0000256" key="5">
    <source>
        <dbReference type="SAM" id="SignalP"/>
    </source>
</evidence>
<dbReference type="InterPro" id="IPR036249">
    <property type="entry name" value="Thioredoxin-like_sf"/>
</dbReference>
<dbReference type="PANTHER" id="PTHR42852:SF6">
    <property type="entry name" value="THIOL:DISULFIDE INTERCHANGE PROTEIN DSBE"/>
    <property type="match status" value="1"/>
</dbReference>
<gene>
    <name evidence="7" type="ORF">DYU05_15125</name>
</gene>
<dbReference type="InterPro" id="IPR000866">
    <property type="entry name" value="AhpC/TSA"/>
</dbReference>
<evidence type="ECO:0000313" key="8">
    <source>
        <dbReference type="Proteomes" id="UP000260823"/>
    </source>
</evidence>
<dbReference type="PROSITE" id="PS51352">
    <property type="entry name" value="THIOREDOXIN_2"/>
    <property type="match status" value="1"/>
</dbReference>
<evidence type="ECO:0000259" key="6">
    <source>
        <dbReference type="PROSITE" id="PS51352"/>
    </source>
</evidence>
<feature type="chain" id="PRO_5017631725" evidence="5">
    <location>
        <begin position="20"/>
        <end position="467"/>
    </location>
</feature>
<dbReference type="SUPFAM" id="SSF52833">
    <property type="entry name" value="Thioredoxin-like"/>
    <property type="match status" value="1"/>
</dbReference>
<accession>A0A3E2NRF0</accession>
<dbReference type="GO" id="GO:0016209">
    <property type="term" value="F:antioxidant activity"/>
    <property type="evidence" value="ECO:0007669"/>
    <property type="project" value="InterPro"/>
</dbReference>
<dbReference type="InterPro" id="IPR013766">
    <property type="entry name" value="Thioredoxin_domain"/>
</dbReference>
<feature type="signal peptide" evidence="5">
    <location>
        <begin position="1"/>
        <end position="19"/>
    </location>
</feature>
<dbReference type="Gene3D" id="3.40.30.10">
    <property type="entry name" value="Glutaredoxin"/>
    <property type="match status" value="1"/>
</dbReference>
<proteinExistence type="predicted"/>
<evidence type="ECO:0000256" key="1">
    <source>
        <dbReference type="ARBA" id="ARBA00004196"/>
    </source>
</evidence>
<comment type="subcellular location">
    <subcellularLocation>
        <location evidence="1">Cell envelope</location>
    </subcellularLocation>
</comment>
<evidence type="ECO:0000313" key="7">
    <source>
        <dbReference type="EMBL" id="RFZ83460.1"/>
    </source>
</evidence>
<keyword evidence="5" id="KW-0732">Signal</keyword>
<dbReference type="Pfam" id="PF00578">
    <property type="entry name" value="AhpC-TSA"/>
    <property type="match status" value="1"/>
</dbReference>
<dbReference type="GO" id="GO:0030313">
    <property type="term" value="C:cell envelope"/>
    <property type="evidence" value="ECO:0007669"/>
    <property type="project" value="UniProtKB-SubCell"/>
</dbReference>
<organism evidence="7 8">
    <name type="scientific">Mucilaginibacter terrenus</name>
    <dbReference type="NCBI Taxonomy" id="2482727"/>
    <lineage>
        <taxon>Bacteria</taxon>
        <taxon>Pseudomonadati</taxon>
        <taxon>Bacteroidota</taxon>
        <taxon>Sphingobacteriia</taxon>
        <taxon>Sphingobacteriales</taxon>
        <taxon>Sphingobacteriaceae</taxon>
        <taxon>Mucilaginibacter</taxon>
    </lineage>
</organism>
<keyword evidence="8" id="KW-1185">Reference proteome</keyword>
<evidence type="ECO:0000256" key="3">
    <source>
        <dbReference type="ARBA" id="ARBA00023157"/>
    </source>
</evidence>
<dbReference type="EMBL" id="QWDE01000002">
    <property type="protein sequence ID" value="RFZ83460.1"/>
    <property type="molecule type" value="Genomic_DNA"/>
</dbReference>
<dbReference type="OrthoDB" id="1095575at2"/>
<dbReference type="CDD" id="cd02966">
    <property type="entry name" value="TlpA_like_family"/>
    <property type="match status" value="1"/>
</dbReference>
<keyword evidence="3" id="KW-1015">Disulfide bond</keyword>
<feature type="domain" description="Thioredoxin" evidence="6">
    <location>
        <begin position="329"/>
        <end position="467"/>
    </location>
</feature>
<dbReference type="GO" id="GO:0016491">
    <property type="term" value="F:oxidoreductase activity"/>
    <property type="evidence" value="ECO:0007669"/>
    <property type="project" value="InterPro"/>
</dbReference>
<dbReference type="PANTHER" id="PTHR42852">
    <property type="entry name" value="THIOL:DISULFIDE INTERCHANGE PROTEIN DSBE"/>
    <property type="match status" value="1"/>
</dbReference>
<sequence>MRLLLLTTILCLHLPVAWAQQNGTVTNNKELVSLKGTDAFTTIENHTTDTLRLTEAIYYYLPVSEKSVEAVIAPGKSATFRTQMNYPDFIQFSSLPFRVFNAPGKTVKCTVESTSSLKLSFTGNLQQENDYYQAYFNVAKSNQTYYAAGARLNNFNRFPAIADSINQINLNFLNGYGFPLSPAFKKYEYWRLMYNNAFLKHHVLFDKAFKTGHEIKIDTGYYHFDPEMPLVNEDIPISSEYLWYAVFRMRHLALAKSKADSLLSTNMLAAAQEVYGTSKTGDVVKMRLLYDAYARSKHSYDKLLNRVTFSDLSNKRILDSVSNARFSLPMVGRVAPGFKLVNINGDTVSLSEFKGHLVMINFWAGWCAPCIKEFPAENKLSATYSASKKLVVINVCIETSAELWKSLTAKHQLAMVNLFADEKQVASLKRRYNISGLPKSVLIDADMKIISNNFKRASEVRLSDLEN</sequence>
<dbReference type="RefSeq" id="WP_117383929.1">
    <property type="nucleotide sequence ID" value="NZ_QWDE01000002.1"/>
</dbReference>
<dbReference type="AlphaFoldDB" id="A0A3E2NRF0"/>
<protein>
    <submittedName>
        <fullName evidence="7">TlpA family protein disulfide reductase</fullName>
    </submittedName>
</protein>
<dbReference type="InterPro" id="IPR050553">
    <property type="entry name" value="Thioredoxin_ResA/DsbE_sf"/>
</dbReference>
<dbReference type="Proteomes" id="UP000260823">
    <property type="component" value="Unassembled WGS sequence"/>
</dbReference>
<keyword evidence="2" id="KW-0201">Cytochrome c-type biogenesis</keyword>